<accession>A0AA38CQB8</accession>
<evidence type="ECO:0000313" key="1">
    <source>
        <dbReference type="EMBL" id="KAH9301264.1"/>
    </source>
</evidence>
<name>A0AA38CQB8_TAXCH</name>
<protein>
    <submittedName>
        <fullName evidence="1">Uncharacterized protein</fullName>
    </submittedName>
</protein>
<keyword evidence="2" id="KW-1185">Reference proteome</keyword>
<dbReference type="AlphaFoldDB" id="A0AA38CQB8"/>
<evidence type="ECO:0000313" key="2">
    <source>
        <dbReference type="Proteomes" id="UP000824469"/>
    </source>
</evidence>
<dbReference type="Proteomes" id="UP000824469">
    <property type="component" value="Unassembled WGS sequence"/>
</dbReference>
<comment type="caution">
    <text evidence="1">The sequence shown here is derived from an EMBL/GenBank/DDBJ whole genome shotgun (WGS) entry which is preliminary data.</text>
</comment>
<gene>
    <name evidence="1" type="ORF">KI387_012847</name>
</gene>
<reference evidence="1 2" key="1">
    <citation type="journal article" date="2021" name="Nat. Plants">
        <title>The Taxus genome provides insights into paclitaxel biosynthesis.</title>
        <authorList>
            <person name="Xiong X."/>
            <person name="Gou J."/>
            <person name="Liao Q."/>
            <person name="Li Y."/>
            <person name="Zhou Q."/>
            <person name="Bi G."/>
            <person name="Li C."/>
            <person name="Du R."/>
            <person name="Wang X."/>
            <person name="Sun T."/>
            <person name="Guo L."/>
            <person name="Liang H."/>
            <person name="Lu P."/>
            <person name="Wu Y."/>
            <person name="Zhang Z."/>
            <person name="Ro D.K."/>
            <person name="Shang Y."/>
            <person name="Huang S."/>
            <person name="Yan J."/>
        </authorList>
    </citation>
    <scope>NUCLEOTIDE SEQUENCE [LARGE SCALE GENOMIC DNA]</scope>
    <source>
        <strain evidence="1">Ta-2019</strain>
    </source>
</reference>
<proteinExistence type="predicted"/>
<dbReference type="EMBL" id="JAHRHJ020000009">
    <property type="protein sequence ID" value="KAH9301264.1"/>
    <property type="molecule type" value="Genomic_DNA"/>
</dbReference>
<sequence length="53" mass="6101">MNMSAKGSGFQADYKDELVKRYAYEGRTPWDVYGNFQFVVIFRTAGPKGQMDE</sequence>
<feature type="non-terminal residue" evidence="1">
    <location>
        <position position="53"/>
    </location>
</feature>
<organism evidence="1 2">
    <name type="scientific">Taxus chinensis</name>
    <name type="common">Chinese yew</name>
    <name type="synonym">Taxus wallichiana var. chinensis</name>
    <dbReference type="NCBI Taxonomy" id="29808"/>
    <lineage>
        <taxon>Eukaryota</taxon>
        <taxon>Viridiplantae</taxon>
        <taxon>Streptophyta</taxon>
        <taxon>Embryophyta</taxon>
        <taxon>Tracheophyta</taxon>
        <taxon>Spermatophyta</taxon>
        <taxon>Pinopsida</taxon>
        <taxon>Pinidae</taxon>
        <taxon>Conifers II</taxon>
        <taxon>Cupressales</taxon>
        <taxon>Taxaceae</taxon>
        <taxon>Taxus</taxon>
    </lineage>
</organism>